<comment type="function">
    <text evidence="1">Negatively regulates the PAK1 kinase. PAK1 is a member of the PAK kinase family, which has been shown to play a positive role in the regulation of signaling pathways involving MAPK8 and RELA. PAK1 exists as an inactive homodimer, which is activated by binding of small GTPases such as CDC42 to an N-terminal regulatory domain. PAK1IP1 also binds to the N-terminus of PAK1, and inhibits the specific activation of PAK1 by CDC42. May be involved in ribosomal large subunit assembly.</text>
</comment>
<evidence type="ECO:0000256" key="1">
    <source>
        <dbReference type="ARBA" id="ARBA00045213"/>
    </source>
</evidence>
<gene>
    <name evidence="4" type="primary">LOC105364523</name>
</gene>
<protein>
    <submittedName>
        <fullName evidence="4">P21-activated protein kinase-interacting protein 1-like</fullName>
    </submittedName>
</protein>
<dbReference type="GeneID" id="105364523"/>
<dbReference type="InterPro" id="IPR051959">
    <property type="entry name" value="PAK1-Kinase_Regulator"/>
</dbReference>
<evidence type="ECO:0000313" key="4">
    <source>
        <dbReference type="RefSeq" id="XP_011500762.1"/>
    </source>
</evidence>
<feature type="repeat" description="WD" evidence="2">
    <location>
        <begin position="249"/>
        <end position="288"/>
    </location>
</feature>
<evidence type="ECO:0000313" key="3">
    <source>
        <dbReference type="Proteomes" id="UP000695007"/>
    </source>
</evidence>
<dbReference type="PANTHER" id="PTHR44675">
    <property type="entry name" value="PAK1 INTERACTING PROTEIN 1"/>
    <property type="match status" value="1"/>
</dbReference>
<organism evidence="3 4">
    <name type="scientific">Ceratosolen solmsi marchali</name>
    <dbReference type="NCBI Taxonomy" id="326594"/>
    <lineage>
        <taxon>Eukaryota</taxon>
        <taxon>Metazoa</taxon>
        <taxon>Ecdysozoa</taxon>
        <taxon>Arthropoda</taxon>
        <taxon>Hexapoda</taxon>
        <taxon>Insecta</taxon>
        <taxon>Pterygota</taxon>
        <taxon>Neoptera</taxon>
        <taxon>Endopterygota</taxon>
        <taxon>Hymenoptera</taxon>
        <taxon>Apocrita</taxon>
        <taxon>Proctotrupomorpha</taxon>
        <taxon>Chalcidoidea</taxon>
        <taxon>Agaonidae</taxon>
        <taxon>Agaoninae</taxon>
        <taxon>Ceratosolen</taxon>
    </lineage>
</organism>
<feature type="repeat" description="WD" evidence="2">
    <location>
        <begin position="76"/>
        <end position="106"/>
    </location>
</feature>
<dbReference type="Gene3D" id="2.130.10.10">
    <property type="entry name" value="YVTN repeat-like/Quinoprotein amine dehydrogenase"/>
    <property type="match status" value="2"/>
</dbReference>
<dbReference type="AlphaFoldDB" id="A0AAJ7DY64"/>
<dbReference type="InterPro" id="IPR001680">
    <property type="entry name" value="WD40_rpt"/>
</dbReference>
<dbReference type="InterPro" id="IPR015943">
    <property type="entry name" value="WD40/YVTN_repeat-like_dom_sf"/>
</dbReference>
<dbReference type="SMART" id="SM00320">
    <property type="entry name" value="WD40"/>
    <property type="match status" value="6"/>
</dbReference>
<dbReference type="PROSITE" id="PS50082">
    <property type="entry name" value="WD_REPEATS_2"/>
    <property type="match status" value="3"/>
</dbReference>
<dbReference type="Proteomes" id="UP000695007">
    <property type="component" value="Unplaced"/>
</dbReference>
<dbReference type="RefSeq" id="XP_011500762.1">
    <property type="nucleotide sequence ID" value="XM_011502460.1"/>
</dbReference>
<reference evidence="4" key="1">
    <citation type="submission" date="2025-08" db="UniProtKB">
        <authorList>
            <consortium name="RefSeq"/>
        </authorList>
    </citation>
    <scope>IDENTIFICATION</scope>
</reference>
<evidence type="ECO:0000256" key="2">
    <source>
        <dbReference type="PROSITE-ProRule" id="PRU00221"/>
    </source>
</evidence>
<proteinExistence type="predicted"/>
<dbReference type="InterPro" id="IPR036322">
    <property type="entry name" value="WD40_repeat_dom_sf"/>
</dbReference>
<dbReference type="SUPFAM" id="SSF50978">
    <property type="entry name" value="WD40 repeat-like"/>
    <property type="match status" value="1"/>
</dbReference>
<dbReference type="Pfam" id="PF00400">
    <property type="entry name" value="WD40"/>
    <property type="match status" value="4"/>
</dbReference>
<keyword evidence="2" id="KW-0853">WD repeat</keyword>
<keyword evidence="3" id="KW-1185">Reference proteome</keyword>
<sequence length="493" mass="55293">MAPNLEVIVGTYEQFLLGYTVDDVVNEYKMEQSFATRSHFASIRSVASNKSYLASAAADDTVCLFDMNSRMESGKLTHHSDTVNSISFTPDASHIITVSSDGTIGIIRCGNWQMEKHWLKPHKGLGVDTLAVHPTGKIAMTTGRDGVLRTWNLVKGRQAYATNLVPRWKIDAKNISVLKWSPNGECYLLAANNRIDIYSVESAGIEEELSFNAKVICVEYLDDNYIAVGLADGKISIYNLQTQAQTSEIQAHDLRVKCLAVNGELLVSASSSGEIKLWSFNDESLILLNAVDCNARISCLTLTSCLNLKHRKEEANIEEVVSEKLPNKLRSKQRVVIEDEGNDENKSKRAKRKRNKKILVPICDDANCSGNTITENVKKIKTNKNENSMPTKRKGDTTQLPLSCGKKTISDFNKKRKQVENLVDKDSTELSIKKKKQKGAILEKIGQAKDKQNSIINKKKRKNTEKDRFENLEKKQKICSVENVLLKRKRKKN</sequence>
<name>A0AAJ7DY64_9HYME</name>
<accession>A0AAJ7DY64</accession>
<dbReference type="KEGG" id="csol:105364523"/>
<feature type="repeat" description="WD" evidence="2">
    <location>
        <begin position="127"/>
        <end position="161"/>
    </location>
</feature>
<dbReference type="PANTHER" id="PTHR44675:SF1">
    <property type="entry name" value="P21-ACTIVATED PROTEIN KINASE-INTERACTING PROTEIN 1"/>
    <property type="match status" value="1"/>
</dbReference>
<dbReference type="PROSITE" id="PS50294">
    <property type="entry name" value="WD_REPEATS_REGION"/>
    <property type="match status" value="1"/>
</dbReference>